<evidence type="ECO:0000256" key="1">
    <source>
        <dbReference type="SAM" id="Phobius"/>
    </source>
</evidence>
<evidence type="ECO:0000313" key="5">
    <source>
        <dbReference type="Proteomes" id="UP000321154"/>
    </source>
</evidence>
<dbReference type="RefSeq" id="WP_167627373.1">
    <property type="nucleotide sequence ID" value="NZ_BAAAHR010000007.1"/>
</dbReference>
<gene>
    <name evidence="4" type="ORF">FB463_002435</name>
    <name evidence="3" type="ORF">FFA01_24530</name>
</gene>
<comment type="caution">
    <text evidence="4">The sequence shown here is derived from an EMBL/GenBank/DDBJ whole genome shotgun (WGS) entry which is preliminary data.</text>
</comment>
<accession>A0A7W3PJW3</accession>
<dbReference type="EMBL" id="BJUV01000028">
    <property type="protein sequence ID" value="GEK84144.1"/>
    <property type="molecule type" value="Genomic_DNA"/>
</dbReference>
<dbReference type="Pfam" id="PF04892">
    <property type="entry name" value="VanZ"/>
    <property type="match status" value="1"/>
</dbReference>
<dbReference type="Proteomes" id="UP000321154">
    <property type="component" value="Unassembled WGS sequence"/>
</dbReference>
<dbReference type="InterPro" id="IPR006976">
    <property type="entry name" value="VanZ-like"/>
</dbReference>
<name>A0A7W3PJW3_9MICO</name>
<feature type="domain" description="VanZ-like" evidence="2">
    <location>
        <begin position="23"/>
        <end position="136"/>
    </location>
</feature>
<feature type="transmembrane region" description="Helical" evidence="1">
    <location>
        <begin position="124"/>
        <end position="143"/>
    </location>
</feature>
<organism evidence="4 6">
    <name type="scientific">Frigoribacterium faeni</name>
    <dbReference type="NCBI Taxonomy" id="145483"/>
    <lineage>
        <taxon>Bacteria</taxon>
        <taxon>Bacillati</taxon>
        <taxon>Actinomycetota</taxon>
        <taxon>Actinomycetes</taxon>
        <taxon>Micrococcales</taxon>
        <taxon>Microbacteriaceae</taxon>
        <taxon>Frigoribacterium</taxon>
    </lineage>
</organism>
<reference evidence="4 6" key="2">
    <citation type="submission" date="2020-07" db="EMBL/GenBank/DDBJ databases">
        <title>Sequencing the genomes of 1000 actinobacteria strains.</title>
        <authorList>
            <person name="Klenk H.-P."/>
        </authorList>
    </citation>
    <scope>NUCLEOTIDE SEQUENCE [LARGE SCALE GENOMIC DNA]</scope>
    <source>
        <strain evidence="4 6">DSM 10309</strain>
    </source>
</reference>
<keyword evidence="1" id="KW-1133">Transmembrane helix</keyword>
<evidence type="ECO:0000313" key="6">
    <source>
        <dbReference type="Proteomes" id="UP000522688"/>
    </source>
</evidence>
<evidence type="ECO:0000313" key="4">
    <source>
        <dbReference type="EMBL" id="MBA8814169.1"/>
    </source>
</evidence>
<keyword evidence="1" id="KW-0812">Transmembrane</keyword>
<dbReference type="Proteomes" id="UP000522688">
    <property type="component" value="Unassembled WGS sequence"/>
</dbReference>
<feature type="transmembrane region" description="Helical" evidence="1">
    <location>
        <begin position="12"/>
        <end position="33"/>
    </location>
</feature>
<feature type="transmembrane region" description="Helical" evidence="1">
    <location>
        <begin position="91"/>
        <end position="112"/>
    </location>
</feature>
<dbReference type="PANTHER" id="PTHR28008">
    <property type="entry name" value="DOMAIN PROTEIN, PUTATIVE (AFU_ORTHOLOGUE AFUA_3G10980)-RELATED"/>
    <property type="match status" value="1"/>
</dbReference>
<evidence type="ECO:0000259" key="2">
    <source>
        <dbReference type="Pfam" id="PF04892"/>
    </source>
</evidence>
<reference evidence="3 5" key="1">
    <citation type="submission" date="2019-07" db="EMBL/GenBank/DDBJ databases">
        <title>Whole genome shotgun sequence of Frigoribacterium faeni NBRC 103066.</title>
        <authorList>
            <person name="Hosoyama A."/>
            <person name="Uohara A."/>
            <person name="Ohji S."/>
            <person name="Ichikawa N."/>
        </authorList>
    </citation>
    <scope>NUCLEOTIDE SEQUENCE [LARGE SCALE GENOMIC DNA]</scope>
    <source>
        <strain evidence="3 5">NBRC 103066</strain>
    </source>
</reference>
<dbReference type="PANTHER" id="PTHR28008:SF1">
    <property type="entry name" value="DOMAIN PROTEIN, PUTATIVE (AFU_ORTHOLOGUE AFUA_3G10980)-RELATED"/>
    <property type="match status" value="1"/>
</dbReference>
<dbReference type="EMBL" id="JACGWW010000003">
    <property type="protein sequence ID" value="MBA8814169.1"/>
    <property type="molecule type" value="Genomic_DNA"/>
</dbReference>
<evidence type="ECO:0000313" key="3">
    <source>
        <dbReference type="EMBL" id="GEK84144.1"/>
    </source>
</evidence>
<feature type="transmembrane region" description="Helical" evidence="1">
    <location>
        <begin position="68"/>
        <end position="86"/>
    </location>
</feature>
<keyword evidence="5" id="KW-1185">Reference proteome</keyword>
<protein>
    <recommendedName>
        <fullName evidence="2">VanZ-like domain-containing protein</fullName>
    </recommendedName>
</protein>
<proteinExistence type="predicted"/>
<keyword evidence="1" id="KW-0472">Membrane</keyword>
<sequence>MTRATLRASWASRTIAVAALALYGVAVALIAFWPTPVDRGARPMIDRMLWRLHERGLPEAFDYNALEFTANIAFFAPVGLIVVLLVGGRRWWLGVVVGLLGSVTVELGQHFFLPSRFATVDDVIANTLGALIGSIVGVAALWFRRSSRLTRRRARRQERRSRERIDASV</sequence>
<dbReference type="AlphaFoldDB" id="A0A7W3PJW3"/>